<keyword evidence="2" id="KW-1185">Reference proteome</keyword>
<name>A0AAV4DZ64_9GAST</name>
<reference evidence="1 2" key="1">
    <citation type="journal article" date="2021" name="Elife">
        <title>Chloroplast acquisition without the gene transfer in kleptoplastic sea slugs, Plakobranchus ocellatus.</title>
        <authorList>
            <person name="Maeda T."/>
            <person name="Takahashi S."/>
            <person name="Yoshida T."/>
            <person name="Shimamura S."/>
            <person name="Takaki Y."/>
            <person name="Nagai Y."/>
            <person name="Toyoda A."/>
            <person name="Suzuki Y."/>
            <person name="Arimoto A."/>
            <person name="Ishii H."/>
            <person name="Satoh N."/>
            <person name="Nishiyama T."/>
            <person name="Hasebe M."/>
            <person name="Maruyama T."/>
            <person name="Minagawa J."/>
            <person name="Obokata J."/>
            <person name="Shigenobu S."/>
        </authorList>
    </citation>
    <scope>NUCLEOTIDE SEQUENCE [LARGE SCALE GENOMIC DNA]</scope>
</reference>
<sequence length="84" mass="9203">MVWFLCIATTHQGHLRLSGPPSGQGTGGGARTPIQRYRKSNYNHLLQSFQVSSCTFVCARESEPFHCCGAVVISGLVVHTRAER</sequence>
<evidence type="ECO:0008006" key="3">
    <source>
        <dbReference type="Google" id="ProtNLM"/>
    </source>
</evidence>
<evidence type="ECO:0000313" key="2">
    <source>
        <dbReference type="Proteomes" id="UP000735302"/>
    </source>
</evidence>
<dbReference type="Proteomes" id="UP000735302">
    <property type="component" value="Unassembled WGS sequence"/>
</dbReference>
<comment type="caution">
    <text evidence="1">The sequence shown here is derived from an EMBL/GenBank/DDBJ whole genome shotgun (WGS) entry which is preliminary data.</text>
</comment>
<dbReference type="EMBL" id="BLXT01008476">
    <property type="protein sequence ID" value="GFO49371.1"/>
    <property type="molecule type" value="Genomic_DNA"/>
</dbReference>
<organism evidence="1 2">
    <name type="scientific">Plakobranchus ocellatus</name>
    <dbReference type="NCBI Taxonomy" id="259542"/>
    <lineage>
        <taxon>Eukaryota</taxon>
        <taxon>Metazoa</taxon>
        <taxon>Spiralia</taxon>
        <taxon>Lophotrochozoa</taxon>
        <taxon>Mollusca</taxon>
        <taxon>Gastropoda</taxon>
        <taxon>Heterobranchia</taxon>
        <taxon>Euthyneura</taxon>
        <taxon>Panpulmonata</taxon>
        <taxon>Sacoglossa</taxon>
        <taxon>Placobranchoidea</taxon>
        <taxon>Plakobranchidae</taxon>
        <taxon>Plakobranchus</taxon>
    </lineage>
</organism>
<proteinExistence type="predicted"/>
<accession>A0AAV4DZ64</accession>
<evidence type="ECO:0000313" key="1">
    <source>
        <dbReference type="EMBL" id="GFO49371.1"/>
    </source>
</evidence>
<gene>
    <name evidence="1" type="ORF">PoB_007587600</name>
</gene>
<dbReference type="AlphaFoldDB" id="A0AAV4DZ64"/>
<protein>
    <recommendedName>
        <fullName evidence="3">Secreted protein</fullName>
    </recommendedName>
</protein>